<evidence type="ECO:0000313" key="1">
    <source>
        <dbReference type="EMBL" id="RRO18320.1"/>
    </source>
</evidence>
<dbReference type="RefSeq" id="WP_125089669.1">
    <property type="nucleotide sequence ID" value="NZ_RSAA01000007.1"/>
</dbReference>
<dbReference type="PANTHER" id="PTHR36221:SF1">
    <property type="entry name" value="DUF742 DOMAIN-CONTAINING PROTEIN"/>
    <property type="match status" value="1"/>
</dbReference>
<name>A0A426JYP3_9PSEU</name>
<accession>A0A426JYP3</accession>
<reference evidence="1 2" key="1">
    <citation type="submission" date="2018-11" db="EMBL/GenBank/DDBJ databases">
        <title>Saccharopolyspora rhizosphaerae sp. nov., an actinomycete isolated from rhizosphere soil in Thailand.</title>
        <authorList>
            <person name="Intra B."/>
            <person name="Euanorasetr J."/>
            <person name="Take A."/>
            <person name="Inahashi Y."/>
            <person name="Mori M."/>
            <person name="Panbangred W."/>
            <person name="Matsumoto A."/>
        </authorList>
    </citation>
    <scope>NUCLEOTIDE SEQUENCE [LARGE SCALE GENOMIC DNA]</scope>
    <source>
        <strain evidence="1 2">H219</strain>
    </source>
</reference>
<proteinExistence type="predicted"/>
<organism evidence="1 2">
    <name type="scientific">Saccharopolyspora rhizosphaerae</name>
    <dbReference type="NCBI Taxonomy" id="2492662"/>
    <lineage>
        <taxon>Bacteria</taxon>
        <taxon>Bacillati</taxon>
        <taxon>Actinomycetota</taxon>
        <taxon>Actinomycetes</taxon>
        <taxon>Pseudonocardiales</taxon>
        <taxon>Pseudonocardiaceae</taxon>
        <taxon>Saccharopolyspora</taxon>
    </lineage>
</organism>
<dbReference type="AlphaFoldDB" id="A0A426JYP3"/>
<dbReference type="Pfam" id="PF05331">
    <property type="entry name" value="DUF742"/>
    <property type="match status" value="1"/>
</dbReference>
<protein>
    <submittedName>
        <fullName evidence="1">DUF742 domain-containing protein</fullName>
    </submittedName>
</protein>
<gene>
    <name evidence="1" type="ORF">EIL87_08825</name>
</gene>
<comment type="caution">
    <text evidence="1">The sequence shown here is derived from an EMBL/GenBank/DDBJ whole genome shotgun (WGS) entry which is preliminary data.</text>
</comment>
<dbReference type="PANTHER" id="PTHR36221">
    <property type="entry name" value="DUF742 DOMAIN-CONTAINING PROTEIN"/>
    <property type="match status" value="1"/>
</dbReference>
<keyword evidence="2" id="KW-1185">Reference proteome</keyword>
<evidence type="ECO:0000313" key="2">
    <source>
        <dbReference type="Proteomes" id="UP000274515"/>
    </source>
</evidence>
<dbReference type="EMBL" id="RSAA01000007">
    <property type="protein sequence ID" value="RRO18320.1"/>
    <property type="molecule type" value="Genomic_DNA"/>
</dbReference>
<dbReference type="OrthoDB" id="4244884at2"/>
<dbReference type="InterPro" id="IPR007995">
    <property type="entry name" value="DUF742"/>
</dbReference>
<sequence length="123" mass="13616">MAEDGQLWLDEESGPLVRPYAMVHGRTRPARPDLDVATQLLTSWSGADRSGVSVEHEEILRLCVRPMSLAEVAAHLDTPIVVAKVLVSDLIDRGDLVTDKASRRAQRPNRQLLEAVLDGVRRL</sequence>
<dbReference type="Proteomes" id="UP000274515">
    <property type="component" value="Unassembled WGS sequence"/>
</dbReference>